<dbReference type="CDD" id="cd00037">
    <property type="entry name" value="CLECT"/>
    <property type="match status" value="1"/>
</dbReference>
<dbReference type="Pfam" id="PF17517">
    <property type="entry name" value="IgGFc_binding"/>
    <property type="match status" value="1"/>
</dbReference>
<reference evidence="3" key="1">
    <citation type="thesis" date="2021" institute="BYU ScholarsArchive" country="Provo, UT, USA">
        <title>Applications of and Algorithms for Genome Assembly and Genomic Analyses with an Emphasis on Marine Teleosts.</title>
        <authorList>
            <person name="Pickett B.D."/>
        </authorList>
    </citation>
    <scope>NUCLEOTIDE SEQUENCE</scope>
    <source>
        <strain evidence="3">HI-2016</strain>
    </source>
</reference>
<feature type="chain" id="PRO_5035850572" description="C-type lectin domain-containing protein" evidence="1">
    <location>
        <begin position="19"/>
        <end position="543"/>
    </location>
</feature>
<organism evidence="3 4">
    <name type="scientific">Albula glossodonta</name>
    <name type="common">roundjaw bonefish</name>
    <dbReference type="NCBI Taxonomy" id="121402"/>
    <lineage>
        <taxon>Eukaryota</taxon>
        <taxon>Metazoa</taxon>
        <taxon>Chordata</taxon>
        <taxon>Craniata</taxon>
        <taxon>Vertebrata</taxon>
        <taxon>Euteleostomi</taxon>
        <taxon>Actinopterygii</taxon>
        <taxon>Neopterygii</taxon>
        <taxon>Teleostei</taxon>
        <taxon>Albuliformes</taxon>
        <taxon>Albulidae</taxon>
        <taxon>Albula</taxon>
    </lineage>
</organism>
<accession>A0A8T2P659</accession>
<dbReference type="InterPro" id="IPR035234">
    <property type="entry name" value="IgGFc-bd_N"/>
</dbReference>
<dbReference type="EMBL" id="JAFBMS010000018">
    <property type="protein sequence ID" value="KAG9345092.1"/>
    <property type="molecule type" value="Genomic_DNA"/>
</dbReference>
<evidence type="ECO:0000259" key="2">
    <source>
        <dbReference type="PROSITE" id="PS50041"/>
    </source>
</evidence>
<feature type="signal peptide" evidence="1">
    <location>
        <begin position="1"/>
        <end position="18"/>
    </location>
</feature>
<sequence length="543" mass="59993">MWLSWSQIVAIFIFPSFPTGFCSLVSSGTEFVTAFMENIAYYHWTEPTHKLLIACLRDNTVVNVTVADQAFKKSLVISEGQAEEVVLPSWVELEKFNSSYKTVHVSSNSPITVFSINQKGSSIDTSVVLPIQNLGTQYRVAAPTPPVDRLYQFVVINTNEVNTVTVSHSSKEKLTVTLGPYENAQFQAAQYPVSTEVTAQTPVAVLFGHPCSELDLCKCSIAFEQLSPVPNWGTQFIVPDLFLTTTMNQSLVVVTSDGSDSKDILPSKYHSEFPPSGDSPPVLEDSSIHVPASVTVAVSLLQPGLMTLIPKESFATCYLLHTLEGYTNYALVVIMTKDKEGVMLGEETITSVTWKAVDETDYSVGLVQLDFSTRHRVIWHLTSKMGVYIFGKNHEAAFGSPALILKVEPDASKCRAYPGQMELVLEEKSWTDAAEHCWNTQSELGSFNSDKVLGFVASELGGTKLSSAWVGLRKSLLSGEWRWLTREPMAVDRWSGNQPNTSLLTQCAEMFLEPKTLLAWSARSCCDQLPFICFKPGTEMPFP</sequence>
<evidence type="ECO:0000313" key="3">
    <source>
        <dbReference type="EMBL" id="KAG9345092.1"/>
    </source>
</evidence>
<protein>
    <recommendedName>
        <fullName evidence="2">C-type lectin domain-containing protein</fullName>
    </recommendedName>
</protein>
<dbReference type="Gene3D" id="3.10.100.10">
    <property type="entry name" value="Mannose-Binding Protein A, subunit A"/>
    <property type="match status" value="1"/>
</dbReference>
<dbReference type="AlphaFoldDB" id="A0A8T2P659"/>
<dbReference type="PROSITE" id="PS50041">
    <property type="entry name" value="C_TYPE_LECTIN_2"/>
    <property type="match status" value="1"/>
</dbReference>
<evidence type="ECO:0000313" key="4">
    <source>
        <dbReference type="Proteomes" id="UP000824540"/>
    </source>
</evidence>
<dbReference type="InterPro" id="IPR001304">
    <property type="entry name" value="C-type_lectin-like"/>
</dbReference>
<keyword evidence="4" id="KW-1185">Reference proteome</keyword>
<dbReference type="InterPro" id="IPR016186">
    <property type="entry name" value="C-type_lectin-like/link_sf"/>
</dbReference>
<dbReference type="PANTHER" id="PTHR46534:SF2">
    <property type="entry name" value="VWFD DOMAIN-CONTAINING PROTEIN"/>
    <property type="match status" value="1"/>
</dbReference>
<evidence type="ECO:0000256" key="1">
    <source>
        <dbReference type="SAM" id="SignalP"/>
    </source>
</evidence>
<proteinExistence type="predicted"/>
<dbReference type="Proteomes" id="UP000824540">
    <property type="component" value="Unassembled WGS sequence"/>
</dbReference>
<dbReference type="PANTHER" id="PTHR46534">
    <property type="entry name" value="IGGFC_BINDING DOMAIN-CONTAINING PROTEIN"/>
    <property type="match status" value="1"/>
</dbReference>
<dbReference type="SUPFAM" id="SSF56436">
    <property type="entry name" value="C-type lectin-like"/>
    <property type="match status" value="1"/>
</dbReference>
<dbReference type="OrthoDB" id="7357196at2759"/>
<dbReference type="InterPro" id="IPR016187">
    <property type="entry name" value="CTDL_fold"/>
</dbReference>
<name>A0A8T2P659_9TELE</name>
<keyword evidence="1" id="KW-0732">Signal</keyword>
<gene>
    <name evidence="3" type="ORF">JZ751_009633</name>
</gene>
<feature type="domain" description="C-type lectin" evidence="2">
    <location>
        <begin position="426"/>
        <end position="534"/>
    </location>
</feature>
<dbReference type="Pfam" id="PF00059">
    <property type="entry name" value="Lectin_C"/>
    <property type="match status" value="1"/>
</dbReference>
<dbReference type="SMART" id="SM00034">
    <property type="entry name" value="CLECT"/>
    <property type="match status" value="1"/>
</dbReference>
<comment type="caution">
    <text evidence="3">The sequence shown here is derived from an EMBL/GenBank/DDBJ whole genome shotgun (WGS) entry which is preliminary data.</text>
</comment>